<evidence type="ECO:0000256" key="1">
    <source>
        <dbReference type="SAM" id="MobiDB-lite"/>
    </source>
</evidence>
<proteinExistence type="predicted"/>
<protein>
    <submittedName>
        <fullName evidence="2">Uncharacterized protein</fullName>
    </submittedName>
</protein>
<dbReference type="AlphaFoldDB" id="A0A699VJA3"/>
<dbReference type="EMBL" id="BKCJ011444203">
    <property type="protein sequence ID" value="GFD34239.1"/>
    <property type="molecule type" value="Genomic_DNA"/>
</dbReference>
<sequence length="81" mass="9450">LDNPQPDNLDNPQPDNLDENNADDIQHSTSEILQEHKEEVPRKRNSLKLRTCLKIRKVEKAMDDEMQALKKNKTWDQCALP</sequence>
<accession>A0A699VJA3</accession>
<feature type="compositionally biased region" description="Low complexity" evidence="1">
    <location>
        <begin position="1"/>
        <end position="15"/>
    </location>
</feature>
<gene>
    <name evidence="2" type="ORF">Tci_906208</name>
</gene>
<evidence type="ECO:0000313" key="2">
    <source>
        <dbReference type="EMBL" id="GFD34239.1"/>
    </source>
</evidence>
<reference evidence="2" key="1">
    <citation type="journal article" date="2019" name="Sci. Rep.">
        <title>Draft genome of Tanacetum cinerariifolium, the natural source of mosquito coil.</title>
        <authorList>
            <person name="Yamashiro T."/>
            <person name="Shiraishi A."/>
            <person name="Satake H."/>
            <person name="Nakayama K."/>
        </authorList>
    </citation>
    <scope>NUCLEOTIDE SEQUENCE</scope>
</reference>
<feature type="region of interest" description="Disordered" evidence="1">
    <location>
        <begin position="1"/>
        <end position="23"/>
    </location>
</feature>
<name>A0A699VJA3_TANCI</name>
<organism evidence="2">
    <name type="scientific">Tanacetum cinerariifolium</name>
    <name type="common">Dalmatian daisy</name>
    <name type="synonym">Chrysanthemum cinerariifolium</name>
    <dbReference type="NCBI Taxonomy" id="118510"/>
    <lineage>
        <taxon>Eukaryota</taxon>
        <taxon>Viridiplantae</taxon>
        <taxon>Streptophyta</taxon>
        <taxon>Embryophyta</taxon>
        <taxon>Tracheophyta</taxon>
        <taxon>Spermatophyta</taxon>
        <taxon>Magnoliopsida</taxon>
        <taxon>eudicotyledons</taxon>
        <taxon>Gunneridae</taxon>
        <taxon>Pentapetalae</taxon>
        <taxon>asterids</taxon>
        <taxon>campanulids</taxon>
        <taxon>Asterales</taxon>
        <taxon>Asteraceae</taxon>
        <taxon>Asteroideae</taxon>
        <taxon>Anthemideae</taxon>
        <taxon>Anthemidinae</taxon>
        <taxon>Tanacetum</taxon>
    </lineage>
</organism>
<feature type="non-terminal residue" evidence="2">
    <location>
        <position position="1"/>
    </location>
</feature>
<comment type="caution">
    <text evidence="2">The sequence shown here is derived from an EMBL/GenBank/DDBJ whole genome shotgun (WGS) entry which is preliminary data.</text>
</comment>